<evidence type="ECO:0000313" key="6">
    <source>
        <dbReference type="EMBL" id="OOP69646.1"/>
    </source>
</evidence>
<dbReference type="PROSITE" id="PS50893">
    <property type="entry name" value="ABC_TRANSPORTER_2"/>
    <property type="match status" value="1"/>
</dbReference>
<dbReference type="Gene3D" id="3.40.50.300">
    <property type="entry name" value="P-loop containing nucleotide triphosphate hydrolases"/>
    <property type="match status" value="1"/>
</dbReference>
<accession>A0A8E2IGT0</accession>
<dbReference type="Pfam" id="PF00005">
    <property type="entry name" value="ABC_tran"/>
    <property type="match status" value="1"/>
</dbReference>
<evidence type="ECO:0000256" key="2">
    <source>
        <dbReference type="ARBA" id="ARBA00022741"/>
    </source>
</evidence>
<dbReference type="InterPro" id="IPR027417">
    <property type="entry name" value="P-loop_NTPase"/>
</dbReference>
<dbReference type="GO" id="GO:0016887">
    <property type="term" value="F:ATP hydrolysis activity"/>
    <property type="evidence" value="ECO:0007669"/>
    <property type="project" value="InterPro"/>
</dbReference>
<keyword evidence="2" id="KW-0547">Nucleotide-binding</keyword>
<reference evidence="5" key="2">
    <citation type="submission" date="2023-03" db="EMBL/GenBank/DDBJ databases">
        <title>Bacterial isolates from washroom surfaces on a university campus.</title>
        <authorList>
            <person name="Holman D.B."/>
            <person name="Gzyl K.E."/>
            <person name="Taheri A.E."/>
        </authorList>
    </citation>
    <scope>NUCLEOTIDE SEQUENCE</scope>
    <source>
        <strain evidence="5">RD03</strain>
    </source>
</reference>
<evidence type="ECO:0000259" key="4">
    <source>
        <dbReference type="PROSITE" id="PS50893"/>
    </source>
</evidence>
<dbReference type="RefSeq" id="WP_058005075.1">
    <property type="nucleotide sequence ID" value="NZ_CP065424.1"/>
</dbReference>
<dbReference type="PANTHER" id="PTHR42939">
    <property type="entry name" value="ABC TRANSPORTER ATP-BINDING PROTEIN ALBC-RELATED"/>
    <property type="match status" value="1"/>
</dbReference>
<proteinExistence type="predicted"/>
<organism evidence="6 7">
    <name type="scientific">Heyndrickxia oleronia</name>
    <dbReference type="NCBI Taxonomy" id="38875"/>
    <lineage>
        <taxon>Bacteria</taxon>
        <taxon>Bacillati</taxon>
        <taxon>Bacillota</taxon>
        <taxon>Bacilli</taxon>
        <taxon>Bacillales</taxon>
        <taxon>Bacillaceae</taxon>
        <taxon>Heyndrickxia</taxon>
    </lineage>
</organism>
<keyword evidence="1" id="KW-0813">Transport</keyword>
<dbReference type="SMART" id="SM00382">
    <property type="entry name" value="AAA"/>
    <property type="match status" value="1"/>
</dbReference>
<evidence type="ECO:0000256" key="3">
    <source>
        <dbReference type="ARBA" id="ARBA00022840"/>
    </source>
</evidence>
<keyword evidence="3 6" id="KW-0067">ATP-binding</keyword>
<evidence type="ECO:0000313" key="5">
    <source>
        <dbReference type="EMBL" id="MDH5163614.1"/>
    </source>
</evidence>
<dbReference type="EMBL" id="JAROYP010000016">
    <property type="protein sequence ID" value="MDH5163614.1"/>
    <property type="molecule type" value="Genomic_DNA"/>
</dbReference>
<feature type="domain" description="ABC transporter" evidence="4">
    <location>
        <begin position="5"/>
        <end position="230"/>
    </location>
</feature>
<dbReference type="InterPro" id="IPR003593">
    <property type="entry name" value="AAA+_ATPase"/>
</dbReference>
<protein>
    <submittedName>
        <fullName evidence="5 6">ABC transporter ATP-binding protein</fullName>
    </submittedName>
</protein>
<dbReference type="GO" id="GO:0005524">
    <property type="term" value="F:ATP binding"/>
    <property type="evidence" value="ECO:0007669"/>
    <property type="project" value="UniProtKB-KW"/>
</dbReference>
<evidence type="ECO:0000313" key="7">
    <source>
        <dbReference type="Proteomes" id="UP000189761"/>
    </source>
</evidence>
<name>A0A8E2IGT0_9BACI</name>
<evidence type="ECO:0000256" key="1">
    <source>
        <dbReference type="ARBA" id="ARBA00022448"/>
    </source>
</evidence>
<dbReference type="Proteomes" id="UP001159179">
    <property type="component" value="Unassembled WGS sequence"/>
</dbReference>
<sequence>MTNVVEFNHVSKSFKDFSLKDVTFSIKKGYITGFIGSNGAGKSTTIKLLMNLLKKDSGDITIFGLDQNKYNQEIKSRIGFVYDENCFYDTLTIKELRKIIAPMYPKWNDDLFYKYVDQFRLPEKQQVKSFSKGMKMKLAIVFAISHDPEFIVMDEPTSGLDPVFRREILEILHEIMLDEQKTIFFSTHITTDLDRIADYITYIHKGQILFSKEREELLAEYGIVKGKNDLLDRDTEKEFVSIRKTGVGFEALTSNVKKTMNLFGDEVLIEKPSLEDIMYYTDKGNLSCTH</sequence>
<dbReference type="PANTHER" id="PTHR42939:SF3">
    <property type="entry name" value="ABC TRANSPORTER ATP-BINDING COMPONENT"/>
    <property type="match status" value="1"/>
</dbReference>
<gene>
    <name evidence="6" type="ORF">BWZ43_04140</name>
    <name evidence="5" type="ORF">P5X88_22000</name>
</gene>
<dbReference type="SUPFAM" id="SSF52540">
    <property type="entry name" value="P-loop containing nucleoside triphosphate hydrolases"/>
    <property type="match status" value="1"/>
</dbReference>
<reference evidence="6 7" key="1">
    <citation type="submission" date="2017-01" db="EMBL/GenBank/DDBJ databases">
        <title>Draft genome sequence of Bacillus oleronius.</title>
        <authorList>
            <person name="Allam M."/>
        </authorList>
    </citation>
    <scope>NUCLEOTIDE SEQUENCE [LARGE SCALE GENOMIC DNA]</scope>
    <source>
        <strain evidence="6 7">DSM 9356</strain>
    </source>
</reference>
<dbReference type="InterPro" id="IPR051782">
    <property type="entry name" value="ABC_Transporter_VariousFunc"/>
</dbReference>
<dbReference type="Proteomes" id="UP000189761">
    <property type="component" value="Unassembled WGS sequence"/>
</dbReference>
<dbReference type="EMBL" id="MTLA01000043">
    <property type="protein sequence ID" value="OOP69646.1"/>
    <property type="molecule type" value="Genomic_DNA"/>
</dbReference>
<dbReference type="InterPro" id="IPR003439">
    <property type="entry name" value="ABC_transporter-like_ATP-bd"/>
</dbReference>
<keyword evidence="7" id="KW-1185">Reference proteome</keyword>
<dbReference type="AlphaFoldDB" id="A0A8E2IGT0"/>
<dbReference type="CDD" id="cd03230">
    <property type="entry name" value="ABC_DR_subfamily_A"/>
    <property type="match status" value="1"/>
</dbReference>
<comment type="caution">
    <text evidence="6">The sequence shown here is derived from an EMBL/GenBank/DDBJ whole genome shotgun (WGS) entry which is preliminary data.</text>
</comment>